<dbReference type="InterPro" id="IPR036390">
    <property type="entry name" value="WH_DNA-bd_sf"/>
</dbReference>
<evidence type="ECO:0000256" key="5">
    <source>
        <dbReference type="ARBA" id="ARBA00023125"/>
    </source>
</evidence>
<keyword evidence="14" id="KW-1185">Reference proteome</keyword>
<dbReference type="GO" id="GO:0006367">
    <property type="term" value="P:transcription initiation at RNA polymerase II promoter"/>
    <property type="evidence" value="ECO:0007669"/>
    <property type="project" value="InterPro"/>
</dbReference>
<dbReference type="SUPFAM" id="SSF50916">
    <property type="entry name" value="Rap30/74 interaction domains"/>
    <property type="match status" value="1"/>
</dbReference>
<dbReference type="InterPro" id="IPR011039">
    <property type="entry name" value="TFIIF_interaction"/>
</dbReference>
<dbReference type="CDD" id="cd07980">
    <property type="entry name" value="TFIIF_beta"/>
    <property type="match status" value="1"/>
</dbReference>
<comment type="subcellular location">
    <subcellularLocation>
        <location evidence="1">Nucleus</location>
    </subcellularLocation>
</comment>
<keyword evidence="7" id="KW-0539">Nucleus</keyword>
<dbReference type="SUPFAM" id="SSF46785">
    <property type="entry name" value="Winged helix' DNA-binding domain"/>
    <property type="match status" value="1"/>
</dbReference>
<name>A0AAJ0MK11_9PEZI</name>
<evidence type="ECO:0000259" key="12">
    <source>
        <dbReference type="Pfam" id="PF17683"/>
    </source>
</evidence>
<dbReference type="GO" id="GO:0003677">
    <property type="term" value="F:DNA binding"/>
    <property type="evidence" value="ECO:0007669"/>
    <property type="project" value="UniProtKB-KW"/>
</dbReference>
<evidence type="ECO:0000256" key="8">
    <source>
        <dbReference type="ARBA" id="ARBA00081473"/>
    </source>
</evidence>
<feature type="region of interest" description="Disordered" evidence="10">
    <location>
        <begin position="145"/>
        <end position="164"/>
    </location>
</feature>
<keyword evidence="4" id="KW-0805">Transcription regulation</keyword>
<dbReference type="FunFam" id="1.10.10.10:FF:000035">
    <property type="entry name" value="General transcription factor IIF subunit 2"/>
    <property type="match status" value="1"/>
</dbReference>
<dbReference type="InterPro" id="IPR040450">
    <property type="entry name" value="TFIIF_beta_HTH"/>
</dbReference>
<reference evidence="13" key="1">
    <citation type="journal article" date="2023" name="Mol. Phylogenet. Evol.">
        <title>Genome-scale phylogeny and comparative genomics of the fungal order Sordariales.</title>
        <authorList>
            <person name="Hensen N."/>
            <person name="Bonometti L."/>
            <person name="Westerberg I."/>
            <person name="Brannstrom I.O."/>
            <person name="Guillou S."/>
            <person name="Cros-Aarteil S."/>
            <person name="Calhoun S."/>
            <person name="Haridas S."/>
            <person name="Kuo A."/>
            <person name="Mondo S."/>
            <person name="Pangilinan J."/>
            <person name="Riley R."/>
            <person name="LaButti K."/>
            <person name="Andreopoulos B."/>
            <person name="Lipzen A."/>
            <person name="Chen C."/>
            <person name="Yan M."/>
            <person name="Daum C."/>
            <person name="Ng V."/>
            <person name="Clum A."/>
            <person name="Steindorff A."/>
            <person name="Ohm R.A."/>
            <person name="Martin F."/>
            <person name="Silar P."/>
            <person name="Natvig D.O."/>
            <person name="Lalanne C."/>
            <person name="Gautier V."/>
            <person name="Ament-Velasquez S.L."/>
            <person name="Kruys A."/>
            <person name="Hutchinson M.I."/>
            <person name="Powell A.J."/>
            <person name="Barry K."/>
            <person name="Miller A.N."/>
            <person name="Grigoriev I.V."/>
            <person name="Debuchy R."/>
            <person name="Gladieux P."/>
            <person name="Hiltunen Thoren M."/>
            <person name="Johannesson H."/>
        </authorList>
    </citation>
    <scope>NUCLEOTIDE SEQUENCE</scope>
    <source>
        <strain evidence="13">CBS 955.72</strain>
    </source>
</reference>
<accession>A0AAJ0MK11</accession>
<protein>
    <recommendedName>
        <fullName evidence="3">Transcription initiation factor IIF subunit beta</fullName>
    </recommendedName>
    <alternativeName>
        <fullName evidence="9">TFIIF medium subunit</fullName>
    </alternativeName>
    <alternativeName>
        <fullName evidence="8">TFIIF-beta</fullName>
    </alternativeName>
</protein>
<dbReference type="PANTHER" id="PTHR10445">
    <property type="entry name" value="GENERAL TRANSCRIPTION FACTOR IIF SUBUNIT 2"/>
    <property type="match status" value="1"/>
</dbReference>
<dbReference type="Gene3D" id="1.10.10.10">
    <property type="entry name" value="Winged helix-like DNA-binding domain superfamily/Winged helix DNA-binding domain"/>
    <property type="match status" value="1"/>
</dbReference>
<evidence type="ECO:0000313" key="13">
    <source>
        <dbReference type="EMBL" id="KAK3363078.1"/>
    </source>
</evidence>
<evidence type="ECO:0000256" key="1">
    <source>
        <dbReference type="ARBA" id="ARBA00004123"/>
    </source>
</evidence>
<evidence type="ECO:0000313" key="14">
    <source>
        <dbReference type="Proteomes" id="UP001275084"/>
    </source>
</evidence>
<dbReference type="GO" id="GO:0005674">
    <property type="term" value="C:transcription factor TFIIF complex"/>
    <property type="evidence" value="ECO:0007669"/>
    <property type="project" value="InterPro"/>
</dbReference>
<dbReference type="InterPro" id="IPR036388">
    <property type="entry name" value="WH-like_DNA-bd_sf"/>
</dbReference>
<feature type="domain" description="TFIIF beta subunit N-terminal" evidence="12">
    <location>
        <begin position="41"/>
        <end position="189"/>
    </location>
</feature>
<keyword evidence="5" id="KW-0238">DNA-binding</keyword>
<evidence type="ECO:0000256" key="9">
    <source>
        <dbReference type="ARBA" id="ARBA00081863"/>
    </source>
</evidence>
<organism evidence="13 14">
    <name type="scientific">Lasiosphaeria hispida</name>
    <dbReference type="NCBI Taxonomy" id="260671"/>
    <lineage>
        <taxon>Eukaryota</taxon>
        <taxon>Fungi</taxon>
        <taxon>Dikarya</taxon>
        <taxon>Ascomycota</taxon>
        <taxon>Pezizomycotina</taxon>
        <taxon>Sordariomycetes</taxon>
        <taxon>Sordariomycetidae</taxon>
        <taxon>Sordariales</taxon>
        <taxon>Lasiosphaeriaceae</taxon>
        <taxon>Lasiosphaeria</taxon>
    </lineage>
</organism>
<dbReference type="PANTHER" id="PTHR10445:SF0">
    <property type="entry name" value="GENERAL TRANSCRIPTION FACTOR IIF SUBUNIT 2"/>
    <property type="match status" value="1"/>
</dbReference>
<dbReference type="Proteomes" id="UP001275084">
    <property type="component" value="Unassembled WGS sequence"/>
</dbReference>
<dbReference type="InterPro" id="IPR003196">
    <property type="entry name" value="TFIIF_beta"/>
</dbReference>
<evidence type="ECO:0000256" key="2">
    <source>
        <dbReference type="ARBA" id="ARBA00009543"/>
    </source>
</evidence>
<dbReference type="Pfam" id="PF02270">
    <property type="entry name" value="TFIIF_beta"/>
    <property type="match status" value="1"/>
</dbReference>
<comment type="similarity">
    <text evidence="2">Belongs to the TFIIF beta subunit family.</text>
</comment>
<feature type="compositionally biased region" description="Low complexity" evidence="10">
    <location>
        <begin position="327"/>
        <end position="337"/>
    </location>
</feature>
<dbReference type="AlphaFoldDB" id="A0AAJ0MK11"/>
<evidence type="ECO:0000256" key="7">
    <source>
        <dbReference type="ARBA" id="ARBA00023242"/>
    </source>
</evidence>
<dbReference type="InterPro" id="IPR040504">
    <property type="entry name" value="TFIIF_beta_N"/>
</dbReference>
<evidence type="ECO:0000256" key="10">
    <source>
        <dbReference type="SAM" id="MobiDB-lite"/>
    </source>
</evidence>
<proteinExistence type="inferred from homology"/>
<gene>
    <name evidence="13" type="ORF">B0T25DRAFT_526225</name>
</gene>
<evidence type="ECO:0000256" key="6">
    <source>
        <dbReference type="ARBA" id="ARBA00023163"/>
    </source>
</evidence>
<feature type="region of interest" description="Disordered" evidence="10">
    <location>
        <begin position="320"/>
        <end position="352"/>
    </location>
</feature>
<sequence length="352" mass="40218">MAEPVRIKPEPGVGSPFVEDELDESTDLEFYDPLVQGDAFSKMYLARLPAYLWQAWSKLDDDAEIQIGRVRQWSAPDGTMKVQMLLRSDIEQQKDLPKEYNMEIVNPDVNNTFIFTEQDLPSYAAKNKERAAALARGIPAHILRAQQQKQTESQPAERGKRPAPYTRRAIPKKTRIAGTIKHEVICTPMMNAETENFLTKRARIAQTQVAKVELVARLPPNGATDQKQWDNFLKMPDNKPTKAKKMENKTARWPENKVIDEIVNCFSEHRYWSIRAFRSKIPQPEAFIRDCVEKVAVLHRSGSFANHWSLKPEYESMIKNKNLPEPANDAAAPQADIASDDEDDDIKMEDVI</sequence>
<feature type="domain" description="TFIIF beta subunit HTH" evidence="11">
    <location>
        <begin position="251"/>
        <end position="314"/>
    </location>
</feature>
<dbReference type="EMBL" id="JAUIQD010000001">
    <property type="protein sequence ID" value="KAK3363078.1"/>
    <property type="molecule type" value="Genomic_DNA"/>
</dbReference>
<feature type="compositionally biased region" description="Acidic residues" evidence="10">
    <location>
        <begin position="338"/>
        <end position="352"/>
    </location>
</feature>
<keyword evidence="6" id="KW-0804">Transcription</keyword>
<evidence type="ECO:0000259" key="11">
    <source>
        <dbReference type="Pfam" id="PF02270"/>
    </source>
</evidence>
<comment type="caution">
    <text evidence="13">The sequence shown here is derived from an EMBL/GenBank/DDBJ whole genome shotgun (WGS) entry which is preliminary data.</text>
</comment>
<dbReference type="Pfam" id="PF17683">
    <property type="entry name" value="TFIIF_beta_N"/>
    <property type="match status" value="1"/>
</dbReference>
<reference evidence="13" key="2">
    <citation type="submission" date="2023-06" db="EMBL/GenBank/DDBJ databases">
        <authorList>
            <consortium name="Lawrence Berkeley National Laboratory"/>
            <person name="Haridas S."/>
            <person name="Hensen N."/>
            <person name="Bonometti L."/>
            <person name="Westerberg I."/>
            <person name="Brannstrom I.O."/>
            <person name="Guillou S."/>
            <person name="Cros-Aarteil S."/>
            <person name="Calhoun S."/>
            <person name="Kuo A."/>
            <person name="Mondo S."/>
            <person name="Pangilinan J."/>
            <person name="Riley R."/>
            <person name="Labutti K."/>
            <person name="Andreopoulos B."/>
            <person name="Lipzen A."/>
            <person name="Chen C."/>
            <person name="Yanf M."/>
            <person name="Daum C."/>
            <person name="Ng V."/>
            <person name="Clum A."/>
            <person name="Steindorff A."/>
            <person name="Ohm R."/>
            <person name="Martin F."/>
            <person name="Silar P."/>
            <person name="Natvig D."/>
            <person name="Lalanne C."/>
            <person name="Gautier V."/>
            <person name="Ament-Velasquez S.L."/>
            <person name="Kruys A."/>
            <person name="Hutchinson M.I."/>
            <person name="Powell A.J."/>
            <person name="Barry K."/>
            <person name="Miller A.N."/>
            <person name="Grigoriev I.V."/>
            <person name="Debuchy R."/>
            <person name="Gladieux P."/>
            <person name="Thoren M.H."/>
            <person name="Johannesson H."/>
        </authorList>
    </citation>
    <scope>NUCLEOTIDE SEQUENCE</scope>
    <source>
        <strain evidence="13">CBS 955.72</strain>
    </source>
</reference>
<evidence type="ECO:0000256" key="4">
    <source>
        <dbReference type="ARBA" id="ARBA00023015"/>
    </source>
</evidence>
<feature type="compositionally biased region" description="Polar residues" evidence="10">
    <location>
        <begin position="145"/>
        <end position="154"/>
    </location>
</feature>
<evidence type="ECO:0000256" key="3">
    <source>
        <dbReference type="ARBA" id="ARBA00021453"/>
    </source>
</evidence>